<comment type="caution">
    <text evidence="7">The sequence shown here is derived from an EMBL/GenBank/DDBJ whole genome shotgun (WGS) entry which is preliminary data.</text>
</comment>
<dbReference type="Gene3D" id="1.10.287.950">
    <property type="entry name" value="Methyl-accepting chemotaxis protein"/>
    <property type="match status" value="1"/>
</dbReference>
<evidence type="ECO:0000256" key="4">
    <source>
        <dbReference type="SAM" id="Coils"/>
    </source>
</evidence>
<keyword evidence="8" id="KW-1185">Reference proteome</keyword>
<dbReference type="SMART" id="SM00283">
    <property type="entry name" value="MA"/>
    <property type="match status" value="1"/>
</dbReference>
<evidence type="ECO:0000313" key="7">
    <source>
        <dbReference type="EMBL" id="MCC2618258.1"/>
    </source>
</evidence>
<reference evidence="7 8" key="1">
    <citation type="submission" date="2021-10" db="EMBL/GenBank/DDBJ databases">
        <title>Draft genome of Aestuariibacter halophilus JC2043.</title>
        <authorList>
            <person name="Emsley S.A."/>
            <person name="Pfannmuller K.M."/>
            <person name="Ushijima B."/>
            <person name="Saw J.H."/>
            <person name="Videau P."/>
        </authorList>
    </citation>
    <scope>NUCLEOTIDE SEQUENCE [LARGE SCALE GENOMIC DNA]</scope>
    <source>
        <strain evidence="7 8">JC2043</strain>
    </source>
</reference>
<name>A0ABS8GD02_9ALTE</name>
<evidence type="ECO:0000256" key="3">
    <source>
        <dbReference type="PROSITE-ProRule" id="PRU00284"/>
    </source>
</evidence>
<sequence>MNAIKPVLRVLLPLLLITITLVFTDSPWWVTLLVDVIVIITLLMDTVLQTSATARQEMSSAEPMSEQLAQVGNAISHATSGIAIGGASVSHFMDTLTHAFQLQASSVKEMVERITALEDGNKVLLNHAEVGLEKTRETDDNNQQCNALLTDVLTQQTELVAQIESAKTLVGNLKQRADSISSITTTINQLADQTNMLALNAAIEAARAGEQGRGFAVVADEVRDLAKKTADATHGIDTLLQEINEGSAQSVAAIEKVSSGGEAVSALIDQTSSLVQATSEFSTQASDAMQELGDEVKLQWDRSSGISQHIKTLNEANQTLESDLEEVSDKVLSLSHQTEEIYRHIDTLNVSDRNFVVKQIAVNAAKAVGRLFEEAIQQGRISESALFSFNYEPVPDTNPQKFTTPFDRFTDATLPDIQEPILQQNSFITFAGAVDINGYFPTHNKKFSQPMTGNYERDLAASRTKRIFNDYTGSRCGKNTEAFLLQTYKRDTGEIMHDLSAPIYVNGKHWGGFRIGYQAEVD</sequence>
<gene>
    <name evidence="7" type="ORF">LJ739_18520</name>
</gene>
<dbReference type="Proteomes" id="UP001520878">
    <property type="component" value="Unassembled WGS sequence"/>
</dbReference>
<organism evidence="7 8">
    <name type="scientific">Fluctibacter halophilus</name>
    <dbReference type="NCBI Taxonomy" id="226011"/>
    <lineage>
        <taxon>Bacteria</taxon>
        <taxon>Pseudomonadati</taxon>
        <taxon>Pseudomonadota</taxon>
        <taxon>Gammaproteobacteria</taxon>
        <taxon>Alteromonadales</taxon>
        <taxon>Alteromonadaceae</taxon>
        <taxon>Fluctibacter</taxon>
    </lineage>
</organism>
<protein>
    <submittedName>
        <fullName evidence="7">Methyl-accepting chemotaxis protein</fullName>
    </submittedName>
</protein>
<comment type="subcellular location">
    <subcellularLocation>
        <location evidence="1">Membrane</location>
    </subcellularLocation>
</comment>
<dbReference type="PROSITE" id="PS50111">
    <property type="entry name" value="CHEMOTAXIS_TRANSDUC_2"/>
    <property type="match status" value="1"/>
</dbReference>
<keyword evidence="5" id="KW-1133">Transmembrane helix</keyword>
<dbReference type="RefSeq" id="WP_229163006.1">
    <property type="nucleotide sequence ID" value="NZ_JAJEWP010000009.1"/>
</dbReference>
<keyword evidence="5" id="KW-0812">Transmembrane</keyword>
<evidence type="ECO:0000256" key="2">
    <source>
        <dbReference type="ARBA" id="ARBA00023224"/>
    </source>
</evidence>
<dbReference type="SUPFAM" id="SSF58104">
    <property type="entry name" value="Methyl-accepting chemotaxis protein (MCP) signaling domain"/>
    <property type="match status" value="1"/>
</dbReference>
<dbReference type="EMBL" id="JAJEWP010000009">
    <property type="protein sequence ID" value="MCC2618258.1"/>
    <property type="molecule type" value="Genomic_DNA"/>
</dbReference>
<proteinExistence type="predicted"/>
<dbReference type="Pfam" id="PF00015">
    <property type="entry name" value="MCPsignal"/>
    <property type="match status" value="1"/>
</dbReference>
<keyword evidence="4" id="KW-0175">Coiled coil</keyword>
<dbReference type="PANTHER" id="PTHR32089:SF112">
    <property type="entry name" value="LYSOZYME-LIKE PROTEIN-RELATED"/>
    <property type="match status" value="1"/>
</dbReference>
<evidence type="ECO:0000256" key="1">
    <source>
        <dbReference type="ARBA" id="ARBA00004370"/>
    </source>
</evidence>
<feature type="domain" description="Methyl-accepting transducer" evidence="6">
    <location>
        <begin position="78"/>
        <end position="335"/>
    </location>
</feature>
<feature type="coiled-coil region" evidence="4">
    <location>
        <begin position="310"/>
        <end position="337"/>
    </location>
</feature>
<accession>A0ABS8GD02</accession>
<evidence type="ECO:0000313" key="8">
    <source>
        <dbReference type="Proteomes" id="UP001520878"/>
    </source>
</evidence>
<keyword evidence="5" id="KW-0472">Membrane</keyword>
<keyword evidence="2 3" id="KW-0807">Transducer</keyword>
<dbReference type="InterPro" id="IPR004089">
    <property type="entry name" value="MCPsignal_dom"/>
</dbReference>
<dbReference type="PANTHER" id="PTHR32089">
    <property type="entry name" value="METHYL-ACCEPTING CHEMOTAXIS PROTEIN MCPB"/>
    <property type="match status" value="1"/>
</dbReference>
<evidence type="ECO:0000256" key="5">
    <source>
        <dbReference type="SAM" id="Phobius"/>
    </source>
</evidence>
<feature type="transmembrane region" description="Helical" evidence="5">
    <location>
        <begin position="7"/>
        <end position="23"/>
    </location>
</feature>
<evidence type="ECO:0000259" key="6">
    <source>
        <dbReference type="PROSITE" id="PS50111"/>
    </source>
</evidence>